<dbReference type="Proteomes" id="UP000193978">
    <property type="component" value="Chromosome"/>
</dbReference>
<accession>A0A1W6MZG3</accession>
<dbReference type="Pfam" id="PF26373">
    <property type="entry name" value="MamC"/>
    <property type="match status" value="1"/>
</dbReference>
<dbReference type="NCBIfam" id="NF038051">
    <property type="entry name" value="MamC"/>
    <property type="match status" value="1"/>
</dbReference>
<keyword evidence="1" id="KW-1133">Transmembrane helix</keyword>
<feature type="transmembrane region" description="Helical" evidence="1">
    <location>
        <begin position="64"/>
        <end position="87"/>
    </location>
</feature>
<dbReference type="KEGG" id="mbry:B1812_19950"/>
<sequence>MSLPILLGPYLAETAVGMGVMGAIISGTNAAAKNIERVRTGSASEKGALIDVGNEVVKNGVATAATFAVVASLGVEIVAAVGVTLIVGTTLKYAWDRGRDAVEKDLGNRKNRPVKSSARVAKVSPARAAASLAA</sequence>
<evidence type="ECO:0000313" key="2">
    <source>
        <dbReference type="EMBL" id="ARN82975.1"/>
    </source>
</evidence>
<organism evidence="2 3">
    <name type="scientific">Methylocystis bryophila</name>
    <dbReference type="NCBI Taxonomy" id="655015"/>
    <lineage>
        <taxon>Bacteria</taxon>
        <taxon>Pseudomonadati</taxon>
        <taxon>Pseudomonadota</taxon>
        <taxon>Alphaproteobacteria</taxon>
        <taxon>Hyphomicrobiales</taxon>
        <taxon>Methylocystaceae</taxon>
        <taxon>Methylocystis</taxon>
    </lineage>
</organism>
<dbReference type="InterPro" id="IPR058956">
    <property type="entry name" value="MamC"/>
</dbReference>
<keyword evidence="3" id="KW-1185">Reference proteome</keyword>
<dbReference type="EMBL" id="CP019948">
    <property type="protein sequence ID" value="ARN82975.1"/>
    <property type="molecule type" value="Genomic_DNA"/>
</dbReference>
<evidence type="ECO:0000313" key="3">
    <source>
        <dbReference type="Proteomes" id="UP000193978"/>
    </source>
</evidence>
<proteinExistence type="predicted"/>
<reference evidence="2 3" key="1">
    <citation type="submission" date="2017-02" db="EMBL/GenBank/DDBJ databases">
        <authorList>
            <person name="Peterson S.W."/>
        </authorList>
    </citation>
    <scope>NUCLEOTIDE SEQUENCE [LARGE SCALE GENOMIC DNA]</scope>
    <source>
        <strain evidence="2 3">S285</strain>
    </source>
</reference>
<name>A0A1W6MZG3_9HYPH</name>
<dbReference type="AlphaFoldDB" id="A0A1W6MZG3"/>
<protein>
    <submittedName>
        <fullName evidence="2">Uncharacterized protein</fullName>
    </submittedName>
</protein>
<evidence type="ECO:0000256" key="1">
    <source>
        <dbReference type="SAM" id="Phobius"/>
    </source>
</evidence>
<gene>
    <name evidence="2" type="ORF">B1812_19950</name>
</gene>
<keyword evidence="1" id="KW-0812">Transmembrane</keyword>
<keyword evidence="1" id="KW-0472">Membrane</keyword>